<dbReference type="EMBL" id="LVLB01000015">
    <property type="protein sequence ID" value="KYN95782.1"/>
    <property type="molecule type" value="Genomic_DNA"/>
</dbReference>
<evidence type="ECO:0000313" key="2">
    <source>
        <dbReference type="EMBL" id="KYN95782.1"/>
    </source>
</evidence>
<evidence type="ECO:0000259" key="1">
    <source>
        <dbReference type="PROSITE" id="PS50967"/>
    </source>
</evidence>
<name>A0A151LA03_9APIC</name>
<sequence length="273" mass="32216">MKFNVKNNLEEQIKSLNNNNIPYKYYNPQNNINIHNYLCDKSIIYKCPSSSYLSLNELLKFVDSINNIKDEKINYMDSSMTYVKTQQKEGMLIQNERNEEKYNIHENNLNNRILRNEKTIFYQPESYHYDEHIQKVNHPNNNDIKNVSNYNNEDKITPQLVYHISSGLEENSSLKKEVTYSPKKNMPSQPPTQHNIILHNLLQCRTNLSKLNNIKDPEKLISTKNIKLLSLHRPNTIDDIKNLNLTGFGEDKIKKYGYEILKVFHSSYQDNNN</sequence>
<organism evidence="2 3">
    <name type="scientific">Plasmodium gaboni</name>
    <dbReference type="NCBI Taxonomy" id="647221"/>
    <lineage>
        <taxon>Eukaryota</taxon>
        <taxon>Sar</taxon>
        <taxon>Alveolata</taxon>
        <taxon>Apicomplexa</taxon>
        <taxon>Aconoidasida</taxon>
        <taxon>Haemosporida</taxon>
        <taxon>Plasmodiidae</taxon>
        <taxon>Plasmodium</taxon>
        <taxon>Plasmodium (Laverania)</taxon>
    </lineage>
</organism>
<dbReference type="GeneID" id="29778468"/>
<dbReference type="PROSITE" id="PS50967">
    <property type="entry name" value="HRDC"/>
    <property type="match status" value="1"/>
</dbReference>
<protein>
    <recommendedName>
        <fullName evidence="1">HRDC domain-containing protein</fullName>
    </recommendedName>
</protein>
<reference evidence="2 3" key="1">
    <citation type="journal article" date="2016" name="Nat. Commun.">
        <title>Genomes of cryptic chimpanzee Plasmodium species reveal key evolutionary events leading to human malaria.</title>
        <authorList>
            <person name="Sundararaman S.A."/>
            <person name="Plenderleith L.J."/>
            <person name="Liu W."/>
            <person name="Loy D.E."/>
            <person name="Learn G.H."/>
            <person name="Li Y."/>
            <person name="Shaw K.S."/>
            <person name="Ayouba A."/>
            <person name="Peeters M."/>
            <person name="Speede S."/>
            <person name="Shaw G.M."/>
            <person name="Bushman F.D."/>
            <person name="Brisson D."/>
            <person name="Rayner J.C."/>
            <person name="Sharp P.M."/>
            <person name="Hahn B.H."/>
        </authorList>
    </citation>
    <scope>NUCLEOTIDE SEQUENCE [LARGE SCALE GENOMIC DNA]</scope>
    <source>
        <strain evidence="2 3">SY75</strain>
    </source>
</reference>
<dbReference type="VEuPathDB" id="PlasmoDB:PGABG01_1415500"/>
<accession>A0A151LA03</accession>
<dbReference type="RefSeq" id="XP_018639248.1">
    <property type="nucleotide sequence ID" value="XM_018787876.1"/>
</dbReference>
<dbReference type="Proteomes" id="UP000076004">
    <property type="component" value="Chromosome 14"/>
</dbReference>
<proteinExistence type="predicted"/>
<dbReference type="InterPro" id="IPR002121">
    <property type="entry name" value="HRDC_dom"/>
</dbReference>
<dbReference type="InterPro" id="IPR010997">
    <property type="entry name" value="HRDC-like_sf"/>
</dbReference>
<comment type="caution">
    <text evidence="2">The sequence shown here is derived from an EMBL/GenBank/DDBJ whole genome shotgun (WGS) entry which is preliminary data.</text>
</comment>
<dbReference type="VEuPathDB" id="PlasmoDB:PGSY75_1417100"/>
<dbReference type="Gene3D" id="1.10.150.80">
    <property type="entry name" value="HRDC domain"/>
    <property type="match status" value="1"/>
</dbReference>
<evidence type="ECO:0000313" key="3">
    <source>
        <dbReference type="Proteomes" id="UP000076004"/>
    </source>
</evidence>
<dbReference type="GO" id="GO:0003676">
    <property type="term" value="F:nucleic acid binding"/>
    <property type="evidence" value="ECO:0007669"/>
    <property type="project" value="InterPro"/>
</dbReference>
<feature type="domain" description="HRDC" evidence="1">
    <location>
        <begin position="191"/>
        <end position="273"/>
    </location>
</feature>
<dbReference type="InterPro" id="IPR044876">
    <property type="entry name" value="HRDC_dom_sf"/>
</dbReference>
<gene>
    <name evidence="2" type="ORF">PGSY75_1417100</name>
</gene>
<dbReference type="GO" id="GO:0000166">
    <property type="term" value="F:nucleotide binding"/>
    <property type="evidence" value="ECO:0007669"/>
    <property type="project" value="InterPro"/>
</dbReference>
<dbReference type="KEGG" id="pgab:PGSY75_1417100"/>
<dbReference type="SUPFAM" id="SSF47819">
    <property type="entry name" value="HRDC-like"/>
    <property type="match status" value="1"/>
</dbReference>
<dbReference type="AlphaFoldDB" id="A0A151LA03"/>